<dbReference type="AlphaFoldDB" id="A0A4Z2I0I5"/>
<reference evidence="1 2" key="1">
    <citation type="submission" date="2019-03" db="EMBL/GenBank/DDBJ databases">
        <title>First draft genome of Liparis tanakae, snailfish: a comprehensive survey of snailfish specific genes.</title>
        <authorList>
            <person name="Kim W."/>
            <person name="Song I."/>
            <person name="Jeong J.-H."/>
            <person name="Kim D."/>
            <person name="Kim S."/>
            <person name="Ryu S."/>
            <person name="Song J.Y."/>
            <person name="Lee S.K."/>
        </authorList>
    </citation>
    <scope>NUCLEOTIDE SEQUENCE [LARGE SCALE GENOMIC DNA]</scope>
    <source>
        <tissue evidence="1">Muscle</tissue>
    </source>
</reference>
<evidence type="ECO:0000313" key="1">
    <source>
        <dbReference type="EMBL" id="TNN71467.1"/>
    </source>
</evidence>
<protein>
    <submittedName>
        <fullName evidence="1">Uncharacterized protein</fullName>
    </submittedName>
</protein>
<proteinExistence type="predicted"/>
<organism evidence="1 2">
    <name type="scientific">Liparis tanakae</name>
    <name type="common">Tanaka's snailfish</name>
    <dbReference type="NCBI Taxonomy" id="230148"/>
    <lineage>
        <taxon>Eukaryota</taxon>
        <taxon>Metazoa</taxon>
        <taxon>Chordata</taxon>
        <taxon>Craniata</taxon>
        <taxon>Vertebrata</taxon>
        <taxon>Euteleostomi</taxon>
        <taxon>Actinopterygii</taxon>
        <taxon>Neopterygii</taxon>
        <taxon>Teleostei</taxon>
        <taxon>Neoteleostei</taxon>
        <taxon>Acanthomorphata</taxon>
        <taxon>Eupercaria</taxon>
        <taxon>Perciformes</taxon>
        <taxon>Cottioidei</taxon>
        <taxon>Cottales</taxon>
        <taxon>Liparidae</taxon>
        <taxon>Liparis</taxon>
    </lineage>
</organism>
<evidence type="ECO:0000313" key="2">
    <source>
        <dbReference type="Proteomes" id="UP000314294"/>
    </source>
</evidence>
<name>A0A4Z2I0I5_9TELE</name>
<gene>
    <name evidence="1" type="ORF">EYF80_018301</name>
</gene>
<accession>A0A4Z2I0I5</accession>
<dbReference type="Proteomes" id="UP000314294">
    <property type="component" value="Unassembled WGS sequence"/>
</dbReference>
<sequence>MLGGKESQTETQNECLLPRKRFVQKSSAENTIEASDVTSSLKRSWTPRMSEADGAEMTANFTEGGVDVSRRKMGPLVMARRSKEWWKKGQVLCLLKEDELETGARNLSNSVATMALLLPGLSCRDRESPDTNCTPSSVTLTLSSTTRMLLSARTDDVRGDSTCNTQNNLLLTLVH</sequence>
<keyword evidence="2" id="KW-1185">Reference proteome</keyword>
<dbReference type="EMBL" id="SRLO01000149">
    <property type="protein sequence ID" value="TNN71467.1"/>
    <property type="molecule type" value="Genomic_DNA"/>
</dbReference>
<comment type="caution">
    <text evidence="1">The sequence shown here is derived from an EMBL/GenBank/DDBJ whole genome shotgun (WGS) entry which is preliminary data.</text>
</comment>